<keyword evidence="1" id="KW-1133">Transmembrane helix</keyword>
<keyword evidence="1" id="KW-0812">Transmembrane</keyword>
<evidence type="ECO:0000256" key="1">
    <source>
        <dbReference type="SAM" id="Phobius"/>
    </source>
</evidence>
<organism evidence="2 3">
    <name type="scientific">Polymorphobacter multimanifer</name>
    <dbReference type="NCBI Taxonomy" id="1070431"/>
    <lineage>
        <taxon>Bacteria</taxon>
        <taxon>Pseudomonadati</taxon>
        <taxon>Pseudomonadota</taxon>
        <taxon>Alphaproteobacteria</taxon>
        <taxon>Sphingomonadales</taxon>
        <taxon>Sphingosinicellaceae</taxon>
        <taxon>Polymorphobacter</taxon>
    </lineage>
</organism>
<sequence>MLMVFGTGLMTAGLANRFGAPRVGLAGILWLLTHGSTPAPIPFMAAVTLFLGGMGLINPIGSAITLAPFGDRAGAALASLGFLQMGLAAIGTALISALAAAPEIVLG</sequence>
<dbReference type="AlphaFoldDB" id="A0A841LKG4"/>
<accession>A0A841LKG4</accession>
<proteinExistence type="predicted"/>
<keyword evidence="1" id="KW-0472">Membrane</keyword>
<reference evidence="2 3" key="1">
    <citation type="submission" date="2020-08" db="EMBL/GenBank/DDBJ databases">
        <title>Genomic Encyclopedia of Type Strains, Phase IV (KMG-IV): sequencing the most valuable type-strain genomes for metagenomic binning, comparative biology and taxonomic classification.</title>
        <authorList>
            <person name="Goeker M."/>
        </authorList>
    </citation>
    <scope>NUCLEOTIDE SEQUENCE [LARGE SCALE GENOMIC DNA]</scope>
    <source>
        <strain evidence="2 3">DSM 102189</strain>
    </source>
</reference>
<dbReference type="Proteomes" id="UP000538147">
    <property type="component" value="Unassembled WGS sequence"/>
</dbReference>
<dbReference type="Gene3D" id="1.20.1720.10">
    <property type="entry name" value="Multidrug resistance protein D"/>
    <property type="match status" value="1"/>
</dbReference>
<name>A0A841LKG4_9SPHN</name>
<protein>
    <submittedName>
        <fullName evidence="2">Uncharacterized protein</fullName>
    </submittedName>
</protein>
<comment type="caution">
    <text evidence="2">The sequence shown here is derived from an EMBL/GenBank/DDBJ whole genome shotgun (WGS) entry which is preliminary data.</text>
</comment>
<dbReference type="EMBL" id="JACIIV010000054">
    <property type="protein sequence ID" value="MBB6229468.1"/>
    <property type="molecule type" value="Genomic_DNA"/>
</dbReference>
<keyword evidence="3" id="KW-1185">Reference proteome</keyword>
<feature type="transmembrane region" description="Helical" evidence="1">
    <location>
        <begin position="43"/>
        <end position="69"/>
    </location>
</feature>
<gene>
    <name evidence="2" type="ORF">FHS79_003671</name>
</gene>
<dbReference type="RefSeq" id="WP_184203180.1">
    <property type="nucleotide sequence ID" value="NZ_JACIIV010000054.1"/>
</dbReference>
<evidence type="ECO:0000313" key="2">
    <source>
        <dbReference type="EMBL" id="MBB6229468.1"/>
    </source>
</evidence>
<evidence type="ECO:0000313" key="3">
    <source>
        <dbReference type="Proteomes" id="UP000538147"/>
    </source>
</evidence>
<feature type="transmembrane region" description="Helical" evidence="1">
    <location>
        <begin position="76"/>
        <end position="101"/>
    </location>
</feature>